<accession>A0A078L066</accession>
<dbReference type="InterPro" id="IPR025333">
    <property type="entry name" value="DUF4239"/>
</dbReference>
<keyword evidence="3" id="KW-1185">Reference proteome</keyword>
<dbReference type="STRING" id="1034943.BN59_02974"/>
<name>A0A078L066_9GAMM</name>
<dbReference type="AlphaFoldDB" id="A0A078L066"/>
<evidence type="ECO:0000313" key="3">
    <source>
        <dbReference type="Proteomes" id="UP000044071"/>
    </source>
</evidence>
<organism evidence="2 3">
    <name type="scientific">Legionella massiliensis</name>
    <dbReference type="NCBI Taxonomy" id="1034943"/>
    <lineage>
        <taxon>Bacteria</taxon>
        <taxon>Pseudomonadati</taxon>
        <taxon>Pseudomonadota</taxon>
        <taxon>Gammaproteobacteria</taxon>
        <taxon>Legionellales</taxon>
        <taxon>Legionellaceae</taxon>
        <taxon>Legionella</taxon>
    </lineage>
</organism>
<dbReference type="EMBL" id="CCSB01000003">
    <property type="protein sequence ID" value="CDZ78662.1"/>
    <property type="molecule type" value="Genomic_DNA"/>
</dbReference>
<sequence>MLSSLMNHIFPPFVFLLYLFLLLATSKIFRRVKHKKTNKEEVQTARAVVGSISSLYSIFLGFVLFILWNNYQKVNEYISSEASKLYVINESINGFPAETQKILRQNLSSYVASVLNVELLAMSTRNESPDTQQMYNNLYSSFHKTKPQDPVAFVYYGNAVSALNQLIEIRNNRVNMLDVLIPKAWYVIIFLGAVLIVLIYSLETDLKGKHFLLVLSAFLSCFLTAVTVLSFPFSGYGEVSNKPLVKVFNIIENSQNSMENLVEPSNKDLFIRR</sequence>
<evidence type="ECO:0000313" key="2">
    <source>
        <dbReference type="EMBL" id="CDZ78662.1"/>
    </source>
</evidence>
<dbReference type="Pfam" id="PF14023">
    <property type="entry name" value="Bestrophin-like"/>
    <property type="match status" value="1"/>
</dbReference>
<protein>
    <recommendedName>
        <fullName evidence="4">DUF4239 domain-containing protein</fullName>
    </recommendedName>
</protein>
<dbReference type="eggNOG" id="ENOG5033E9A">
    <property type="taxonomic scope" value="Bacteria"/>
</dbReference>
<feature type="transmembrane region" description="Helical" evidence="1">
    <location>
        <begin position="184"/>
        <end position="202"/>
    </location>
</feature>
<evidence type="ECO:0000256" key="1">
    <source>
        <dbReference type="SAM" id="Phobius"/>
    </source>
</evidence>
<keyword evidence="1" id="KW-0812">Transmembrane</keyword>
<feature type="transmembrane region" description="Helical" evidence="1">
    <location>
        <begin position="211"/>
        <end position="233"/>
    </location>
</feature>
<keyword evidence="1" id="KW-1133">Transmembrane helix</keyword>
<dbReference type="Proteomes" id="UP000044071">
    <property type="component" value="Unassembled WGS sequence"/>
</dbReference>
<gene>
    <name evidence="2" type="ORF">BN59_02974</name>
</gene>
<feature type="transmembrane region" description="Helical" evidence="1">
    <location>
        <begin position="6"/>
        <end position="26"/>
    </location>
</feature>
<dbReference type="OrthoDB" id="5638028at2"/>
<feature type="transmembrane region" description="Helical" evidence="1">
    <location>
        <begin position="47"/>
        <end position="68"/>
    </location>
</feature>
<reference evidence="2 3" key="1">
    <citation type="submission" date="2014-06" db="EMBL/GenBank/DDBJ databases">
        <authorList>
            <person name="Urmite Genomes Urmite Genomes"/>
        </authorList>
    </citation>
    <scope>NUCLEOTIDE SEQUENCE [LARGE SCALE GENOMIC DNA]</scope>
</reference>
<dbReference type="RefSeq" id="WP_052403315.1">
    <property type="nucleotide sequence ID" value="NZ_CCVW01000003.1"/>
</dbReference>
<keyword evidence="1" id="KW-0472">Membrane</keyword>
<evidence type="ECO:0008006" key="4">
    <source>
        <dbReference type="Google" id="ProtNLM"/>
    </source>
</evidence>
<proteinExistence type="predicted"/>